<evidence type="ECO:0000256" key="3">
    <source>
        <dbReference type="ARBA" id="ARBA00023163"/>
    </source>
</evidence>
<dbReference type="EMBL" id="VTXW01000031">
    <property type="protein sequence ID" value="NOH35919.1"/>
    <property type="molecule type" value="Genomic_DNA"/>
</dbReference>
<keyword evidence="1" id="KW-0805">Transcription regulation</keyword>
<reference evidence="5 6" key="1">
    <citation type="submission" date="2019-09" db="EMBL/GenBank/DDBJ databases">
        <title>Draft genome sequencing and comparative genomics of hatchery-associated Vibrios.</title>
        <authorList>
            <person name="Kehlet-Delgado H."/>
            <person name="Mueller R.S."/>
        </authorList>
    </citation>
    <scope>NUCLEOTIDE SEQUENCE [LARGE SCALE GENOMIC DNA]</scope>
    <source>
        <strain evidence="5 6">00-90-10</strain>
    </source>
</reference>
<proteinExistence type="predicted"/>
<dbReference type="Pfam" id="PF13377">
    <property type="entry name" value="Peripla_BP_3"/>
    <property type="match status" value="1"/>
</dbReference>
<gene>
    <name evidence="5" type="ORF">F0245_21605</name>
</gene>
<dbReference type="PANTHER" id="PTHR30146:SF33">
    <property type="entry name" value="TRANSCRIPTIONAL REGULATOR"/>
    <property type="match status" value="1"/>
</dbReference>
<dbReference type="AlphaFoldDB" id="A0A7Y4DTB7"/>
<dbReference type="PROSITE" id="PS50932">
    <property type="entry name" value="HTH_LACI_2"/>
    <property type="match status" value="1"/>
</dbReference>
<evidence type="ECO:0000313" key="6">
    <source>
        <dbReference type="Proteomes" id="UP000525336"/>
    </source>
</evidence>
<dbReference type="InterPro" id="IPR028082">
    <property type="entry name" value="Peripla_BP_I"/>
</dbReference>
<dbReference type="SUPFAM" id="SSF47413">
    <property type="entry name" value="lambda repressor-like DNA-binding domains"/>
    <property type="match status" value="1"/>
</dbReference>
<comment type="caution">
    <text evidence="5">The sequence shown here is derived from an EMBL/GenBank/DDBJ whole genome shotgun (WGS) entry which is preliminary data.</text>
</comment>
<protein>
    <submittedName>
        <fullName evidence="5">LacI family DNA-binding transcriptional regulator</fullName>
    </submittedName>
</protein>
<dbReference type="PANTHER" id="PTHR30146">
    <property type="entry name" value="LACI-RELATED TRANSCRIPTIONAL REPRESSOR"/>
    <property type="match status" value="1"/>
</dbReference>
<evidence type="ECO:0000259" key="4">
    <source>
        <dbReference type="PROSITE" id="PS50932"/>
    </source>
</evidence>
<dbReference type="InterPro" id="IPR000843">
    <property type="entry name" value="HTH_LacI"/>
</dbReference>
<dbReference type="InterPro" id="IPR046335">
    <property type="entry name" value="LacI/GalR-like_sensor"/>
</dbReference>
<keyword evidence="3" id="KW-0804">Transcription</keyword>
<dbReference type="Proteomes" id="UP000525336">
    <property type="component" value="Unassembled WGS sequence"/>
</dbReference>
<accession>A0A7Y4DTB7</accession>
<dbReference type="GO" id="GO:0003700">
    <property type="term" value="F:DNA-binding transcription factor activity"/>
    <property type="evidence" value="ECO:0007669"/>
    <property type="project" value="TreeGrafter"/>
</dbReference>
<dbReference type="GO" id="GO:0000976">
    <property type="term" value="F:transcription cis-regulatory region binding"/>
    <property type="evidence" value="ECO:0007669"/>
    <property type="project" value="TreeGrafter"/>
</dbReference>
<dbReference type="RefSeq" id="WP_171369171.1">
    <property type="nucleotide sequence ID" value="NZ_VTXW01000031.1"/>
</dbReference>
<keyword evidence="2 5" id="KW-0238">DNA-binding</keyword>
<dbReference type="CDD" id="cd01575">
    <property type="entry name" value="PBP1_GntR"/>
    <property type="match status" value="1"/>
</dbReference>
<dbReference type="CDD" id="cd01392">
    <property type="entry name" value="HTH_LacI"/>
    <property type="match status" value="1"/>
</dbReference>
<sequence>MRKKATQTVKIDDVALHASVSPSTVSLYIRKPEKVSKKTGDKIQKSIDELGYVYNKIASQFTGSKSKSISVIVPSIANEVISDILQQLEELVSPKGFQLKIASHDHNLDKEEEQVRSMLEWSPSILIITGQEHTDATNKMLKGSSATVIQLLDLGGDTDIRVGLEHEKSGFDTTQYLIDSGCKKIAYFSTRYKDDIRAQKRYIGYCEALRNAEQQEPVLIDIPYTRNSYEDTRRHLSQALANHRGIDGIVATNDAIGIGVILEATQRGITIPEQLSVIGFGDFSISSCLTPISLSSVNLNSQIIAEELANLAFESFHDENFVPRVVDTGYSIVPRDSTKLIC</sequence>
<dbReference type="SUPFAM" id="SSF53822">
    <property type="entry name" value="Periplasmic binding protein-like I"/>
    <property type="match status" value="1"/>
</dbReference>
<feature type="domain" description="HTH lacI-type" evidence="4">
    <location>
        <begin position="9"/>
        <end position="63"/>
    </location>
</feature>
<dbReference type="Gene3D" id="1.10.260.40">
    <property type="entry name" value="lambda repressor-like DNA-binding domains"/>
    <property type="match status" value="1"/>
</dbReference>
<organism evidence="5 6">
    <name type="scientific">Vibrio chagasii</name>
    <dbReference type="NCBI Taxonomy" id="170679"/>
    <lineage>
        <taxon>Bacteria</taxon>
        <taxon>Pseudomonadati</taxon>
        <taxon>Pseudomonadota</taxon>
        <taxon>Gammaproteobacteria</taxon>
        <taxon>Vibrionales</taxon>
        <taxon>Vibrionaceae</taxon>
        <taxon>Vibrio</taxon>
    </lineage>
</organism>
<name>A0A7Y4DTB7_9VIBR</name>
<dbReference type="Gene3D" id="3.40.50.2300">
    <property type="match status" value="2"/>
</dbReference>
<evidence type="ECO:0000256" key="1">
    <source>
        <dbReference type="ARBA" id="ARBA00023015"/>
    </source>
</evidence>
<dbReference type="InterPro" id="IPR010982">
    <property type="entry name" value="Lambda_DNA-bd_dom_sf"/>
</dbReference>
<evidence type="ECO:0000313" key="5">
    <source>
        <dbReference type="EMBL" id="NOH35919.1"/>
    </source>
</evidence>
<dbReference type="SMART" id="SM00354">
    <property type="entry name" value="HTH_LACI"/>
    <property type="match status" value="1"/>
</dbReference>
<dbReference type="Pfam" id="PF00356">
    <property type="entry name" value="LacI"/>
    <property type="match status" value="1"/>
</dbReference>
<evidence type="ECO:0000256" key="2">
    <source>
        <dbReference type="ARBA" id="ARBA00023125"/>
    </source>
</evidence>